<dbReference type="Proteomes" id="UP000290624">
    <property type="component" value="Unassembled WGS sequence"/>
</dbReference>
<evidence type="ECO:0000256" key="3">
    <source>
        <dbReference type="SAM" id="Phobius"/>
    </source>
</evidence>
<feature type="transmembrane region" description="Helical" evidence="3">
    <location>
        <begin position="121"/>
        <end position="141"/>
    </location>
</feature>
<feature type="transmembrane region" description="Helical" evidence="3">
    <location>
        <begin position="6"/>
        <end position="26"/>
    </location>
</feature>
<dbReference type="InterPro" id="IPR000045">
    <property type="entry name" value="Prepilin_IV_endopep_pep"/>
</dbReference>
<gene>
    <name evidence="5" type="ORF">C1706_08125</name>
</gene>
<dbReference type="EMBL" id="PPCV01000005">
    <property type="protein sequence ID" value="RXW32003.1"/>
    <property type="molecule type" value="Genomic_DNA"/>
</dbReference>
<dbReference type="GO" id="GO:0005886">
    <property type="term" value="C:plasma membrane"/>
    <property type="evidence" value="ECO:0007669"/>
    <property type="project" value="TreeGrafter"/>
</dbReference>
<accession>A0A4Q2EG73</accession>
<comment type="similarity">
    <text evidence="1 2">Belongs to the peptidase A24 family.</text>
</comment>
<keyword evidence="3" id="KW-1133">Transmembrane helix</keyword>
<name>A0A4Q2EG73_9ACTN</name>
<evidence type="ECO:0000259" key="4">
    <source>
        <dbReference type="Pfam" id="PF01478"/>
    </source>
</evidence>
<dbReference type="PANTHER" id="PTHR30487:SF0">
    <property type="entry name" value="PREPILIN LEADER PEPTIDASE_N-METHYLTRANSFERASE-RELATED"/>
    <property type="match status" value="1"/>
</dbReference>
<sequence>MPVIWAPLPGGLVVGLIAAVTATRWLRRRSYRYEDEADAPVRDPRWLWGVLPVAMGLVAVGWWPSSPSLAVLWGVMTIGLGVLSAIDLDVHRLPDRLTFPLAGVVVAGVVVVGLIDGTPHAIVRALAGGAALGAFYLLQVIIGGARGMGLGDAKLAVSLGMILGFSSWWHVFVATLAAYLIALVWGIGLILFRGAGRRTEIAFGPHMALGAVLVAAAPGVVALVGLL</sequence>
<feature type="transmembrane region" description="Helical" evidence="3">
    <location>
        <begin position="97"/>
        <end position="115"/>
    </location>
</feature>
<dbReference type="InterPro" id="IPR014032">
    <property type="entry name" value="Peptidase_A24A_bac"/>
</dbReference>
<reference evidence="5 6" key="1">
    <citation type="submission" date="2018-01" db="EMBL/GenBank/DDBJ databases">
        <title>Lactibacter flavus gen. nov., sp. nov., a novel bacterium of the family Propionibacteriaceae isolated from raw milk and dairy products.</title>
        <authorList>
            <person name="Wenning M."/>
            <person name="Breitenwieser F."/>
            <person name="Huptas C."/>
            <person name="von Neubeck M."/>
            <person name="Busse H.-J."/>
            <person name="Scherer S."/>
        </authorList>
    </citation>
    <scope>NUCLEOTIDE SEQUENCE [LARGE SCALE GENOMIC DNA]</scope>
    <source>
        <strain evidence="5 6">VG341</strain>
    </source>
</reference>
<evidence type="ECO:0000313" key="6">
    <source>
        <dbReference type="Proteomes" id="UP000290624"/>
    </source>
</evidence>
<comment type="caution">
    <text evidence="5">The sequence shown here is derived from an EMBL/GenBank/DDBJ whole genome shotgun (WGS) entry which is preliminary data.</text>
</comment>
<protein>
    <recommendedName>
        <fullName evidence="4">Prepilin type IV endopeptidase peptidase domain-containing protein</fullName>
    </recommendedName>
</protein>
<dbReference type="AlphaFoldDB" id="A0A4Q2EG73"/>
<feature type="domain" description="Prepilin type IV endopeptidase peptidase" evidence="4">
    <location>
        <begin position="75"/>
        <end position="187"/>
    </location>
</feature>
<dbReference type="PANTHER" id="PTHR30487">
    <property type="entry name" value="TYPE 4 PREPILIN-LIKE PROTEINS LEADER PEPTIDE-PROCESSING ENZYME"/>
    <property type="match status" value="1"/>
</dbReference>
<dbReference type="InterPro" id="IPR050882">
    <property type="entry name" value="Prepilin_peptidase/N-MTase"/>
</dbReference>
<organism evidence="5 6">
    <name type="scientific">Propioniciclava flava</name>
    <dbReference type="NCBI Taxonomy" id="2072026"/>
    <lineage>
        <taxon>Bacteria</taxon>
        <taxon>Bacillati</taxon>
        <taxon>Actinomycetota</taxon>
        <taxon>Actinomycetes</taxon>
        <taxon>Propionibacteriales</taxon>
        <taxon>Propionibacteriaceae</taxon>
        <taxon>Propioniciclava</taxon>
    </lineage>
</organism>
<evidence type="ECO:0000256" key="2">
    <source>
        <dbReference type="RuleBase" id="RU003793"/>
    </source>
</evidence>
<feature type="transmembrane region" description="Helical" evidence="3">
    <location>
        <begin position="177"/>
        <end position="195"/>
    </location>
</feature>
<dbReference type="PRINTS" id="PR00864">
    <property type="entry name" value="PREPILNPTASE"/>
</dbReference>
<evidence type="ECO:0000313" key="5">
    <source>
        <dbReference type="EMBL" id="RXW32003.1"/>
    </source>
</evidence>
<dbReference type="Gene3D" id="1.20.120.1220">
    <property type="match status" value="1"/>
</dbReference>
<keyword evidence="6" id="KW-1185">Reference proteome</keyword>
<dbReference type="RefSeq" id="WP_241653506.1">
    <property type="nucleotide sequence ID" value="NZ_PPCV01000005.1"/>
</dbReference>
<feature type="transmembrane region" description="Helical" evidence="3">
    <location>
        <begin position="207"/>
        <end position="226"/>
    </location>
</feature>
<keyword evidence="3" id="KW-0812">Transmembrane</keyword>
<evidence type="ECO:0000256" key="1">
    <source>
        <dbReference type="ARBA" id="ARBA00005801"/>
    </source>
</evidence>
<proteinExistence type="inferred from homology"/>
<dbReference type="Pfam" id="PF01478">
    <property type="entry name" value="Peptidase_A24"/>
    <property type="match status" value="1"/>
</dbReference>
<keyword evidence="3" id="KW-0472">Membrane</keyword>
<feature type="transmembrane region" description="Helical" evidence="3">
    <location>
        <begin position="46"/>
        <end position="64"/>
    </location>
</feature>
<dbReference type="GO" id="GO:0004190">
    <property type="term" value="F:aspartic-type endopeptidase activity"/>
    <property type="evidence" value="ECO:0007669"/>
    <property type="project" value="InterPro"/>
</dbReference>
<dbReference type="GO" id="GO:0006465">
    <property type="term" value="P:signal peptide processing"/>
    <property type="evidence" value="ECO:0007669"/>
    <property type="project" value="TreeGrafter"/>
</dbReference>